<evidence type="ECO:0000313" key="2">
    <source>
        <dbReference type="Proteomes" id="UP001244563"/>
    </source>
</evidence>
<sequence length="190" mass="20418">MRWDSLFNDLEAQFLAERALERETEITERARVELATIQLTDRLRALGAAKVKVVLSGGATLLGVVTHVGGEWLVLTEGVRQWLVPFPSVLSYQGLGRYAQKASPRLQSPLGMATALRALARDRASVIVHLGALANGGLELRGVIDRVGRDHFDVAVVQDGEVRRPGNVASVVTVPFGSLVALSSASGQEL</sequence>
<evidence type="ECO:0008006" key="3">
    <source>
        <dbReference type="Google" id="ProtNLM"/>
    </source>
</evidence>
<comment type="caution">
    <text evidence="1">The sequence shown here is derived from an EMBL/GenBank/DDBJ whole genome shotgun (WGS) entry which is preliminary data.</text>
</comment>
<keyword evidence="2" id="KW-1185">Reference proteome</keyword>
<name>A0ABT9TKS1_PAENI</name>
<evidence type="ECO:0000313" key="1">
    <source>
        <dbReference type="EMBL" id="MDQ0101112.1"/>
    </source>
</evidence>
<protein>
    <recommendedName>
        <fullName evidence="3">Fis family transcriptional regulator</fullName>
    </recommendedName>
</protein>
<accession>A0ABT9TKS1</accession>
<dbReference type="Proteomes" id="UP001244563">
    <property type="component" value="Unassembled WGS sequence"/>
</dbReference>
<proteinExistence type="predicted"/>
<dbReference type="EMBL" id="JAUSSW010000001">
    <property type="protein sequence ID" value="MDQ0101112.1"/>
    <property type="molecule type" value="Genomic_DNA"/>
</dbReference>
<organism evidence="1 2">
    <name type="scientific">Paenarthrobacter nicotinovorans</name>
    <name type="common">Arthrobacter nicotinovorans</name>
    <dbReference type="NCBI Taxonomy" id="29320"/>
    <lineage>
        <taxon>Bacteria</taxon>
        <taxon>Bacillati</taxon>
        <taxon>Actinomycetota</taxon>
        <taxon>Actinomycetes</taxon>
        <taxon>Micrococcales</taxon>
        <taxon>Micrococcaceae</taxon>
        <taxon>Paenarthrobacter</taxon>
    </lineage>
</organism>
<reference evidence="1 2" key="1">
    <citation type="submission" date="2023-07" db="EMBL/GenBank/DDBJ databases">
        <title>Sorghum-associated microbial communities from plants grown in Nebraska, USA.</title>
        <authorList>
            <person name="Schachtman D."/>
        </authorList>
    </citation>
    <scope>NUCLEOTIDE SEQUENCE [LARGE SCALE GENOMIC DNA]</scope>
    <source>
        <strain evidence="1 2">CC523</strain>
    </source>
</reference>
<gene>
    <name evidence="1" type="ORF">J2T10_000731</name>
</gene>
<dbReference type="RefSeq" id="WP_039242122.1">
    <property type="nucleotide sequence ID" value="NZ_BDDW01000001.1"/>
</dbReference>